<gene>
    <name evidence="1" type="ORF">AVEN_255653_1</name>
</gene>
<dbReference type="EMBL" id="BGPR01001666">
    <property type="protein sequence ID" value="GBM59111.1"/>
    <property type="molecule type" value="Genomic_DNA"/>
</dbReference>
<reference evidence="1 2" key="1">
    <citation type="journal article" date="2019" name="Sci. Rep.">
        <title>Orb-weaving spider Araneus ventricosus genome elucidates the spidroin gene catalogue.</title>
        <authorList>
            <person name="Kono N."/>
            <person name="Nakamura H."/>
            <person name="Ohtoshi R."/>
            <person name="Moran D.A.P."/>
            <person name="Shinohara A."/>
            <person name="Yoshida Y."/>
            <person name="Fujiwara M."/>
            <person name="Mori M."/>
            <person name="Tomita M."/>
            <person name="Arakawa K."/>
        </authorList>
    </citation>
    <scope>NUCLEOTIDE SEQUENCE [LARGE SCALE GENOMIC DNA]</scope>
</reference>
<dbReference type="OrthoDB" id="9996331at2759"/>
<evidence type="ECO:0008006" key="3">
    <source>
        <dbReference type="Google" id="ProtNLM"/>
    </source>
</evidence>
<comment type="caution">
    <text evidence="1">The sequence shown here is derived from an EMBL/GenBank/DDBJ whole genome shotgun (WGS) entry which is preliminary data.</text>
</comment>
<evidence type="ECO:0000313" key="2">
    <source>
        <dbReference type="Proteomes" id="UP000499080"/>
    </source>
</evidence>
<sequence length="106" mass="11980">MFQFARSDSSAESEIAKAESISKRNHLYDVMRWRAVGCGTITKRDEDTSRRRGSGRRKITTTADDCYLLQCARRRRTLIAQQLALELSAAAGRPNKSRQTVSRSLS</sequence>
<dbReference type="Proteomes" id="UP000499080">
    <property type="component" value="Unassembled WGS sequence"/>
</dbReference>
<name>A0A4Y2H1U2_ARAVE</name>
<proteinExistence type="predicted"/>
<evidence type="ECO:0000313" key="1">
    <source>
        <dbReference type="EMBL" id="GBM59111.1"/>
    </source>
</evidence>
<dbReference type="AlphaFoldDB" id="A0A4Y2H1U2"/>
<accession>A0A4Y2H1U2</accession>
<protein>
    <recommendedName>
        <fullName evidence="3">Transposase Tc1-like domain-containing protein</fullName>
    </recommendedName>
</protein>
<keyword evidence="2" id="KW-1185">Reference proteome</keyword>
<organism evidence="1 2">
    <name type="scientific">Araneus ventricosus</name>
    <name type="common">Orbweaver spider</name>
    <name type="synonym">Epeira ventricosa</name>
    <dbReference type="NCBI Taxonomy" id="182803"/>
    <lineage>
        <taxon>Eukaryota</taxon>
        <taxon>Metazoa</taxon>
        <taxon>Ecdysozoa</taxon>
        <taxon>Arthropoda</taxon>
        <taxon>Chelicerata</taxon>
        <taxon>Arachnida</taxon>
        <taxon>Araneae</taxon>
        <taxon>Araneomorphae</taxon>
        <taxon>Entelegynae</taxon>
        <taxon>Araneoidea</taxon>
        <taxon>Araneidae</taxon>
        <taxon>Araneus</taxon>
    </lineage>
</organism>